<dbReference type="PANTHER" id="PTHR48012">
    <property type="entry name" value="STERILE20-LIKE KINASE, ISOFORM B-RELATED"/>
    <property type="match status" value="1"/>
</dbReference>
<evidence type="ECO:0000256" key="9">
    <source>
        <dbReference type="ARBA" id="ARBA00048679"/>
    </source>
</evidence>
<dbReference type="SUPFAM" id="SSF56112">
    <property type="entry name" value="Protein kinase-like (PK-like)"/>
    <property type="match status" value="1"/>
</dbReference>
<dbReference type="Gene3D" id="1.10.510.10">
    <property type="entry name" value="Transferase(Phosphotransferase) domain 1"/>
    <property type="match status" value="1"/>
</dbReference>
<evidence type="ECO:0000256" key="8">
    <source>
        <dbReference type="ARBA" id="ARBA00047899"/>
    </source>
</evidence>
<feature type="region of interest" description="Disordered" evidence="11">
    <location>
        <begin position="639"/>
        <end position="696"/>
    </location>
</feature>
<evidence type="ECO:0000256" key="11">
    <source>
        <dbReference type="SAM" id="MobiDB-lite"/>
    </source>
</evidence>
<keyword evidence="3" id="KW-0723">Serine/threonine-protein kinase</keyword>
<feature type="region of interest" description="Disordered" evidence="11">
    <location>
        <begin position="22"/>
        <end position="102"/>
    </location>
</feature>
<feature type="compositionally biased region" description="Low complexity" evidence="11">
    <location>
        <begin position="146"/>
        <end position="160"/>
    </location>
</feature>
<feature type="compositionally biased region" description="Polar residues" evidence="11">
    <location>
        <begin position="125"/>
        <end position="142"/>
    </location>
</feature>
<keyword evidence="4" id="KW-0808">Transferase</keyword>
<dbReference type="InterPro" id="IPR000719">
    <property type="entry name" value="Prot_kinase_dom"/>
</dbReference>
<dbReference type="FunFam" id="1.10.510.10:FF:000207">
    <property type="entry name" value="serine/threonine-protein kinase dst1 isoform X1"/>
    <property type="match status" value="1"/>
</dbReference>
<dbReference type="CDD" id="cd06613">
    <property type="entry name" value="STKc_MAP4K3_like"/>
    <property type="match status" value="1"/>
</dbReference>
<dbReference type="GO" id="GO:0004674">
    <property type="term" value="F:protein serine/threonine kinase activity"/>
    <property type="evidence" value="ECO:0007669"/>
    <property type="project" value="UniProtKB-KW"/>
</dbReference>
<keyword evidence="7 10" id="KW-0067">ATP-binding</keyword>
<gene>
    <name evidence="13" type="ORF">URODEC1_LOCUS24524</name>
</gene>
<dbReference type="EMBL" id="OZ075124">
    <property type="protein sequence ID" value="CAL4927401.1"/>
    <property type="molecule type" value="Genomic_DNA"/>
</dbReference>
<feature type="compositionally biased region" description="Basic and acidic residues" evidence="11">
    <location>
        <begin position="639"/>
        <end position="651"/>
    </location>
</feature>
<feature type="domain" description="Protein kinase" evidence="12">
    <location>
        <begin position="253"/>
        <end position="507"/>
    </location>
</feature>
<evidence type="ECO:0000256" key="6">
    <source>
        <dbReference type="ARBA" id="ARBA00022777"/>
    </source>
</evidence>
<evidence type="ECO:0000256" key="3">
    <source>
        <dbReference type="ARBA" id="ARBA00022527"/>
    </source>
</evidence>
<comment type="catalytic activity">
    <reaction evidence="9">
        <text>L-seryl-[protein] + ATP = O-phospho-L-seryl-[protein] + ADP + H(+)</text>
        <dbReference type="Rhea" id="RHEA:17989"/>
        <dbReference type="Rhea" id="RHEA-COMP:9863"/>
        <dbReference type="Rhea" id="RHEA-COMP:11604"/>
        <dbReference type="ChEBI" id="CHEBI:15378"/>
        <dbReference type="ChEBI" id="CHEBI:29999"/>
        <dbReference type="ChEBI" id="CHEBI:30616"/>
        <dbReference type="ChEBI" id="CHEBI:83421"/>
        <dbReference type="ChEBI" id="CHEBI:456216"/>
        <dbReference type="EC" id="2.7.11.1"/>
    </reaction>
</comment>
<dbReference type="PANTHER" id="PTHR48012:SF18">
    <property type="entry name" value="HAPPYHOUR, ISOFORM A"/>
    <property type="match status" value="1"/>
</dbReference>
<evidence type="ECO:0000256" key="5">
    <source>
        <dbReference type="ARBA" id="ARBA00022741"/>
    </source>
</evidence>
<dbReference type="InterPro" id="IPR017441">
    <property type="entry name" value="Protein_kinase_ATP_BS"/>
</dbReference>
<dbReference type="GO" id="GO:0005524">
    <property type="term" value="F:ATP binding"/>
    <property type="evidence" value="ECO:0007669"/>
    <property type="project" value="UniProtKB-UniRule"/>
</dbReference>
<proteinExistence type="inferred from homology"/>
<feature type="compositionally biased region" description="Acidic residues" evidence="11">
    <location>
        <begin position="68"/>
        <end position="81"/>
    </location>
</feature>
<evidence type="ECO:0000256" key="4">
    <source>
        <dbReference type="ARBA" id="ARBA00022679"/>
    </source>
</evidence>
<organism evidence="13 14">
    <name type="scientific">Urochloa decumbens</name>
    <dbReference type="NCBI Taxonomy" id="240449"/>
    <lineage>
        <taxon>Eukaryota</taxon>
        <taxon>Viridiplantae</taxon>
        <taxon>Streptophyta</taxon>
        <taxon>Embryophyta</taxon>
        <taxon>Tracheophyta</taxon>
        <taxon>Spermatophyta</taxon>
        <taxon>Magnoliopsida</taxon>
        <taxon>Liliopsida</taxon>
        <taxon>Poales</taxon>
        <taxon>Poaceae</taxon>
        <taxon>PACMAD clade</taxon>
        <taxon>Panicoideae</taxon>
        <taxon>Panicodae</taxon>
        <taxon>Paniceae</taxon>
        <taxon>Melinidinae</taxon>
        <taxon>Urochloa</taxon>
    </lineage>
</organism>
<feature type="binding site" evidence="10">
    <location>
        <position position="282"/>
    </location>
    <ligand>
        <name>ATP</name>
        <dbReference type="ChEBI" id="CHEBI:30616"/>
    </ligand>
</feature>
<accession>A0ABC8XL11</accession>
<evidence type="ECO:0000256" key="7">
    <source>
        <dbReference type="ARBA" id="ARBA00022840"/>
    </source>
</evidence>
<comment type="similarity">
    <text evidence="1">Belongs to the protein kinase superfamily. STE Ser/Thr protein kinase family. STE20 subfamily.</text>
</comment>
<evidence type="ECO:0000313" key="14">
    <source>
        <dbReference type="Proteomes" id="UP001497457"/>
    </source>
</evidence>
<evidence type="ECO:0000259" key="12">
    <source>
        <dbReference type="PROSITE" id="PS50011"/>
    </source>
</evidence>
<reference evidence="13" key="1">
    <citation type="submission" date="2024-10" db="EMBL/GenBank/DDBJ databases">
        <authorList>
            <person name="Ryan C."/>
        </authorList>
    </citation>
    <scope>NUCLEOTIDE SEQUENCE [LARGE SCALE GENOMIC DNA]</scope>
</reference>
<dbReference type="PROSITE" id="PS50011">
    <property type="entry name" value="PROTEIN_KINASE_DOM"/>
    <property type="match status" value="1"/>
</dbReference>
<evidence type="ECO:0000256" key="1">
    <source>
        <dbReference type="ARBA" id="ARBA00008874"/>
    </source>
</evidence>
<evidence type="ECO:0000256" key="10">
    <source>
        <dbReference type="PROSITE-ProRule" id="PRU10141"/>
    </source>
</evidence>
<keyword evidence="14" id="KW-1185">Reference proteome</keyword>
<dbReference type="FunFam" id="3.30.200.20:FF:000042">
    <property type="entry name" value="Aurora kinase A"/>
    <property type="match status" value="1"/>
</dbReference>
<evidence type="ECO:0000313" key="13">
    <source>
        <dbReference type="EMBL" id="CAL4927401.1"/>
    </source>
</evidence>
<dbReference type="Pfam" id="PF00069">
    <property type="entry name" value="Pkinase"/>
    <property type="match status" value="1"/>
</dbReference>
<feature type="compositionally biased region" description="Low complexity" evidence="11">
    <location>
        <begin position="185"/>
        <end position="194"/>
    </location>
</feature>
<dbReference type="InterPro" id="IPR011009">
    <property type="entry name" value="Kinase-like_dom_sf"/>
</dbReference>
<protein>
    <recommendedName>
        <fullName evidence="2">non-specific serine/threonine protein kinase</fullName>
        <ecNumber evidence="2">2.7.11.1</ecNumber>
    </recommendedName>
</protein>
<dbReference type="EC" id="2.7.11.1" evidence="2"/>
<dbReference type="AlphaFoldDB" id="A0ABC8XL11"/>
<feature type="region of interest" description="Disordered" evidence="11">
    <location>
        <begin position="125"/>
        <end position="251"/>
    </location>
</feature>
<feature type="compositionally biased region" description="Polar residues" evidence="11">
    <location>
        <begin position="167"/>
        <end position="184"/>
    </location>
</feature>
<dbReference type="Proteomes" id="UP001497457">
    <property type="component" value="Chromosome 14rd"/>
</dbReference>
<keyword evidence="6" id="KW-0418">Kinase</keyword>
<dbReference type="InterPro" id="IPR050629">
    <property type="entry name" value="STE20/SPS1-PAK"/>
</dbReference>
<keyword evidence="5 10" id="KW-0547">Nucleotide-binding</keyword>
<comment type="catalytic activity">
    <reaction evidence="8">
        <text>L-threonyl-[protein] + ATP = O-phospho-L-threonyl-[protein] + ADP + H(+)</text>
        <dbReference type="Rhea" id="RHEA:46608"/>
        <dbReference type="Rhea" id="RHEA-COMP:11060"/>
        <dbReference type="Rhea" id="RHEA-COMP:11605"/>
        <dbReference type="ChEBI" id="CHEBI:15378"/>
        <dbReference type="ChEBI" id="CHEBI:30013"/>
        <dbReference type="ChEBI" id="CHEBI:30616"/>
        <dbReference type="ChEBI" id="CHEBI:61977"/>
        <dbReference type="ChEBI" id="CHEBI:456216"/>
        <dbReference type="EC" id="2.7.11.1"/>
    </reaction>
</comment>
<feature type="compositionally biased region" description="Polar residues" evidence="11">
    <location>
        <begin position="678"/>
        <end position="696"/>
    </location>
</feature>
<dbReference type="SMART" id="SM00220">
    <property type="entry name" value="S_TKc"/>
    <property type="match status" value="1"/>
</dbReference>
<sequence length="834" mass="91047">MAFSPRSPWSRSRKPDVYSTFVVHGDDEDDDVRRGGGAVTGAEDDEEDPSSLPPLLQRLPKDFGGASFDDDEDPYSSDPDDASISATVVVKRGAPASARSPFLDLRRSSPRVAEEDPYSTFVVHSTARSGVASSSPGESASGTFIRRSGGSSSPRESVSGTFIRRTGSPSSPHESFSGTFIQHTSGGSSPHEAASGGGGGFGSSFWSPAVEQSEELRQPSPLMQQQQQQNSRRKPSVSSVPDSVTREDPSTKYELLHELGKGSYGAVYKARDLRTQELVAVKIISLTEGEEGYEDIRGEIEMLQQCSHPNVVRYFGSYQGEEYLWIIMEYCGGGSVADCIGITEEPLDESQIAYICREALKGLAYLHSIFKVHRDIKGGNILLTEQGEVKLGDFGVAAQLTRTMSKRNTFIGTPHWMAPEVIQESRYDGKVDVWALGVSAIEMAEGMPPRSTVHPMRVIFMISSEPAPMLEDKEKWSLLFHDFIAKCLTKDPRLRPAASEMLKHKFIEKCNTGASKMLAKIKDAKRIRATLAAQSQLDGPDDTMLDATVRINEDYGETVPANSQQHMNHATYNDGQAGDFGTMIVHSEDGDEVAESPIFPRTEFIPGLGSINSFTHDPKRAELISKFWAENTTDSDVNKDRDLDGRVDMQEPKSIPTSTGTVKKHVGAEGTMRRHDSQLSSSPGLASATMKLNSSPSRKAFSVQDKLWSIYAAGNTVPIPFLKAIDISPLALVSENEAGNDLAASSTNDALEAVRELFSGDGQAKKGRKGQNEVPLPPGVHHRLTTCPTLMNLAQALAYHKSCYEDMPLQDSQATEEQQTIQNLCDTLRTILRL</sequence>
<dbReference type="PROSITE" id="PS00107">
    <property type="entry name" value="PROTEIN_KINASE_ATP"/>
    <property type="match status" value="1"/>
</dbReference>
<name>A0ABC8XL11_9POAL</name>
<evidence type="ECO:0000256" key="2">
    <source>
        <dbReference type="ARBA" id="ARBA00012513"/>
    </source>
</evidence>